<evidence type="ECO:0000313" key="4">
    <source>
        <dbReference type="EMBL" id="MFG6467244.1"/>
    </source>
</evidence>
<evidence type="ECO:0000259" key="3">
    <source>
        <dbReference type="Pfam" id="PF10988"/>
    </source>
</evidence>
<feature type="region of interest" description="Disordered" evidence="1">
    <location>
        <begin position="22"/>
        <end position="46"/>
    </location>
</feature>
<dbReference type="RefSeq" id="WP_394384654.1">
    <property type="nucleotide sequence ID" value="NZ_JBIGIB010000003.1"/>
</dbReference>
<evidence type="ECO:0000313" key="5">
    <source>
        <dbReference type="Proteomes" id="UP001606303"/>
    </source>
</evidence>
<evidence type="ECO:0000256" key="2">
    <source>
        <dbReference type="SAM" id="SignalP"/>
    </source>
</evidence>
<feature type="signal peptide" evidence="2">
    <location>
        <begin position="1"/>
        <end position="21"/>
    </location>
</feature>
<accession>A0ABW7GZJ7</accession>
<feature type="compositionally biased region" description="Pro residues" evidence="1">
    <location>
        <begin position="37"/>
        <end position="46"/>
    </location>
</feature>
<keyword evidence="2" id="KW-0732">Signal</keyword>
<evidence type="ECO:0000256" key="1">
    <source>
        <dbReference type="SAM" id="MobiDB-lite"/>
    </source>
</evidence>
<proteinExistence type="predicted"/>
<comment type="caution">
    <text evidence="4">The sequence shown here is derived from an EMBL/GenBank/DDBJ whole genome shotgun (WGS) entry which is preliminary data.</text>
</comment>
<dbReference type="InterPro" id="IPR021255">
    <property type="entry name" value="DUF2807"/>
</dbReference>
<dbReference type="Proteomes" id="UP001606303">
    <property type="component" value="Unassembled WGS sequence"/>
</dbReference>
<gene>
    <name evidence="4" type="ORF">ACG01O_11545</name>
</gene>
<keyword evidence="5" id="KW-1185">Reference proteome</keyword>
<feature type="domain" description="Putative auto-transporter adhesin head GIN" evidence="3">
    <location>
        <begin position="77"/>
        <end position="260"/>
    </location>
</feature>
<name>A0ABW7GZJ7_9BURK</name>
<dbReference type="Gene3D" id="2.160.20.120">
    <property type="match status" value="1"/>
</dbReference>
<dbReference type="PANTHER" id="PTHR39200">
    <property type="entry name" value="HYPOTHETICAL EXPORTED PROTEIN"/>
    <property type="match status" value="1"/>
</dbReference>
<reference evidence="4 5" key="1">
    <citation type="submission" date="2024-08" db="EMBL/GenBank/DDBJ databases">
        <authorList>
            <person name="Lu H."/>
        </authorList>
    </citation>
    <scope>NUCLEOTIDE SEQUENCE [LARGE SCALE GENOMIC DNA]</scope>
    <source>
        <strain evidence="4 5">BYS87W</strain>
    </source>
</reference>
<feature type="chain" id="PRO_5045065767" evidence="2">
    <location>
        <begin position="22"/>
        <end position="285"/>
    </location>
</feature>
<dbReference type="Pfam" id="PF10988">
    <property type="entry name" value="DUF2807"/>
    <property type="match status" value="1"/>
</dbReference>
<dbReference type="EMBL" id="JBIGIB010000003">
    <property type="protein sequence ID" value="MFG6467244.1"/>
    <property type="molecule type" value="Genomic_DNA"/>
</dbReference>
<sequence>MNTWPPLMALAAGLSAALAHAQPAPPAPVTPVTPVSPVTPPGAATPPAPVVPPAAVRALPPLPPLPPEPGRTYAPGPFDRLELAGAARVIVVQGERDQAFVAGDAEVQKGVDVVLNDRQLVIRPAGGWKFWSNQKLFVHVEMRELRQLSVSGASDVHAPGPLRTDQLKLSISGAGVARLDQLQARQLSFSISGAGDGQLGGRVDELTLQISGKGKVVADRLQAQRARVSVSGIGNVVLWVMDDLNAHISGIGSVDYFGSPQVQRSVSGMGNINARGEKKPSVDSR</sequence>
<dbReference type="PANTHER" id="PTHR39200:SF1">
    <property type="entry name" value="AUTO-TRANSPORTER ADHESIN HEAD GIN DOMAIN-CONTAINING PROTEIN-RELATED"/>
    <property type="match status" value="1"/>
</dbReference>
<organism evidence="4 5">
    <name type="scientific">Pelomonas baiyunensis</name>
    <dbReference type="NCBI Taxonomy" id="3299026"/>
    <lineage>
        <taxon>Bacteria</taxon>
        <taxon>Pseudomonadati</taxon>
        <taxon>Pseudomonadota</taxon>
        <taxon>Betaproteobacteria</taxon>
        <taxon>Burkholderiales</taxon>
        <taxon>Sphaerotilaceae</taxon>
        <taxon>Roseateles</taxon>
    </lineage>
</organism>
<protein>
    <submittedName>
        <fullName evidence="4">Head GIN domain-containing protein</fullName>
    </submittedName>
</protein>